<dbReference type="InterPro" id="IPR005828">
    <property type="entry name" value="MFS_sugar_transport-like"/>
</dbReference>
<keyword evidence="3 5" id="KW-1133">Transmembrane helix</keyword>
<dbReference type="GO" id="GO:0016020">
    <property type="term" value="C:membrane"/>
    <property type="evidence" value="ECO:0007669"/>
    <property type="project" value="UniProtKB-SubCell"/>
</dbReference>
<evidence type="ECO:0000256" key="3">
    <source>
        <dbReference type="ARBA" id="ARBA00022989"/>
    </source>
</evidence>
<evidence type="ECO:0000256" key="5">
    <source>
        <dbReference type="SAM" id="Phobius"/>
    </source>
</evidence>
<gene>
    <name evidence="6" type="ORF">G6F50_010755</name>
</gene>
<dbReference type="GO" id="GO:0022857">
    <property type="term" value="F:transmembrane transporter activity"/>
    <property type="evidence" value="ECO:0007669"/>
    <property type="project" value="InterPro"/>
</dbReference>
<sequence>MNSKTELKKIDQESIPTIHEIHRGGRKSIYMAGVIAAGGGFVVGFDTGAISGIMVLDGFVNRFLNVDYEYRQALLVAMMLLTATIGGLISGNVCG</sequence>
<feature type="transmembrane region" description="Helical" evidence="5">
    <location>
        <begin position="29"/>
        <end position="53"/>
    </location>
</feature>
<dbReference type="Gene3D" id="1.20.1250.20">
    <property type="entry name" value="MFS general substrate transporter like domains"/>
    <property type="match status" value="1"/>
</dbReference>
<dbReference type="InterPro" id="IPR036259">
    <property type="entry name" value="MFS_trans_sf"/>
</dbReference>
<dbReference type="AlphaFoldDB" id="A0A9P6YU83"/>
<reference evidence="6 7" key="1">
    <citation type="journal article" date="2020" name="Microb. Genom.">
        <title>Genetic diversity of clinical and environmental Mucorales isolates obtained from an investigation of mucormycosis cases among solid organ transplant recipients.</title>
        <authorList>
            <person name="Nguyen M.H."/>
            <person name="Kaul D."/>
            <person name="Muto C."/>
            <person name="Cheng S.J."/>
            <person name="Richter R.A."/>
            <person name="Bruno V.M."/>
            <person name="Liu G."/>
            <person name="Beyhan S."/>
            <person name="Sundermann A.J."/>
            <person name="Mounaud S."/>
            <person name="Pasculle A.W."/>
            <person name="Nierman W.C."/>
            <person name="Driscoll E."/>
            <person name="Cumbie R."/>
            <person name="Clancy C.J."/>
            <person name="Dupont C.L."/>
        </authorList>
    </citation>
    <scope>NUCLEOTIDE SEQUENCE [LARGE SCALE GENOMIC DNA]</scope>
    <source>
        <strain evidence="6 7">GL24</strain>
    </source>
</reference>
<comment type="caution">
    <text evidence="6">The sequence shown here is derived from an EMBL/GenBank/DDBJ whole genome shotgun (WGS) entry which is preliminary data.</text>
</comment>
<evidence type="ECO:0000256" key="1">
    <source>
        <dbReference type="ARBA" id="ARBA00004370"/>
    </source>
</evidence>
<evidence type="ECO:0008006" key="8">
    <source>
        <dbReference type="Google" id="ProtNLM"/>
    </source>
</evidence>
<evidence type="ECO:0000313" key="6">
    <source>
        <dbReference type="EMBL" id="KAG1564713.1"/>
    </source>
</evidence>
<evidence type="ECO:0000256" key="2">
    <source>
        <dbReference type="ARBA" id="ARBA00022692"/>
    </source>
</evidence>
<keyword evidence="4 5" id="KW-0472">Membrane</keyword>
<organism evidence="6 7">
    <name type="scientific">Rhizopus delemar</name>
    <dbReference type="NCBI Taxonomy" id="936053"/>
    <lineage>
        <taxon>Eukaryota</taxon>
        <taxon>Fungi</taxon>
        <taxon>Fungi incertae sedis</taxon>
        <taxon>Mucoromycota</taxon>
        <taxon>Mucoromycotina</taxon>
        <taxon>Mucoromycetes</taxon>
        <taxon>Mucorales</taxon>
        <taxon>Mucorineae</taxon>
        <taxon>Rhizopodaceae</taxon>
        <taxon>Rhizopus</taxon>
    </lineage>
</organism>
<keyword evidence="7" id="KW-1185">Reference proteome</keyword>
<keyword evidence="2 5" id="KW-0812">Transmembrane</keyword>
<evidence type="ECO:0000313" key="7">
    <source>
        <dbReference type="Proteomes" id="UP000740926"/>
    </source>
</evidence>
<name>A0A9P6YU83_9FUNG</name>
<accession>A0A9P6YU83</accession>
<dbReference type="Proteomes" id="UP000740926">
    <property type="component" value="Unassembled WGS sequence"/>
</dbReference>
<dbReference type="EMBL" id="JAANIU010002466">
    <property type="protein sequence ID" value="KAG1564713.1"/>
    <property type="molecule type" value="Genomic_DNA"/>
</dbReference>
<comment type="subcellular location">
    <subcellularLocation>
        <location evidence="1">Membrane</location>
    </subcellularLocation>
</comment>
<protein>
    <recommendedName>
        <fullName evidence="8">Major facilitator superfamily (MFS) profile domain-containing protein</fullName>
    </recommendedName>
</protein>
<feature type="transmembrane region" description="Helical" evidence="5">
    <location>
        <begin position="73"/>
        <end position="94"/>
    </location>
</feature>
<evidence type="ECO:0000256" key="4">
    <source>
        <dbReference type="ARBA" id="ARBA00023136"/>
    </source>
</evidence>
<dbReference type="Pfam" id="PF00083">
    <property type="entry name" value="Sugar_tr"/>
    <property type="match status" value="1"/>
</dbReference>
<proteinExistence type="predicted"/>